<evidence type="ECO:0000256" key="1">
    <source>
        <dbReference type="SAM" id="MobiDB-lite"/>
    </source>
</evidence>
<evidence type="ECO:0000313" key="3">
    <source>
        <dbReference type="Proteomes" id="UP000602381"/>
    </source>
</evidence>
<comment type="caution">
    <text evidence="2">The sequence shown here is derived from an EMBL/GenBank/DDBJ whole genome shotgun (WGS) entry which is preliminary data.</text>
</comment>
<name>A0ABQ2LEJ8_9PROT</name>
<feature type="region of interest" description="Disordered" evidence="1">
    <location>
        <begin position="1"/>
        <end position="57"/>
    </location>
</feature>
<reference evidence="3" key="1">
    <citation type="journal article" date="2019" name="Int. J. Syst. Evol. Microbiol.">
        <title>The Global Catalogue of Microorganisms (GCM) 10K type strain sequencing project: providing services to taxonomists for standard genome sequencing and annotation.</title>
        <authorList>
            <consortium name="The Broad Institute Genomics Platform"/>
            <consortium name="The Broad Institute Genome Sequencing Center for Infectious Disease"/>
            <person name="Wu L."/>
            <person name="Ma J."/>
        </authorList>
    </citation>
    <scope>NUCLEOTIDE SEQUENCE [LARGE SCALE GENOMIC DNA]</scope>
    <source>
        <strain evidence="3">JCM 17843</strain>
    </source>
</reference>
<gene>
    <name evidence="2" type="ORF">GCM10007972_17210</name>
</gene>
<proteinExistence type="predicted"/>
<dbReference type="EMBL" id="BMOV01000005">
    <property type="protein sequence ID" value="GGO12359.1"/>
    <property type="molecule type" value="Genomic_DNA"/>
</dbReference>
<organism evidence="2 3">
    <name type="scientific">Iodidimonas muriae</name>
    <dbReference type="NCBI Taxonomy" id="261467"/>
    <lineage>
        <taxon>Bacteria</taxon>
        <taxon>Pseudomonadati</taxon>
        <taxon>Pseudomonadota</taxon>
        <taxon>Alphaproteobacteria</taxon>
        <taxon>Iodidimonadales</taxon>
        <taxon>Iodidimonadaceae</taxon>
        <taxon>Iodidimonas</taxon>
    </lineage>
</organism>
<keyword evidence="3" id="KW-1185">Reference proteome</keyword>
<protein>
    <submittedName>
        <fullName evidence="2">Uncharacterized protein</fullName>
    </submittedName>
</protein>
<sequence>MERSGPAGLDPRIKSGGDDGGVSGGVTGVGWSAGDGGGARMGKVGKQRKTPAGWRGL</sequence>
<dbReference type="Proteomes" id="UP000602381">
    <property type="component" value="Unassembled WGS sequence"/>
</dbReference>
<feature type="compositionally biased region" description="Gly residues" evidence="1">
    <location>
        <begin position="18"/>
        <end position="40"/>
    </location>
</feature>
<accession>A0ABQ2LEJ8</accession>
<evidence type="ECO:0000313" key="2">
    <source>
        <dbReference type="EMBL" id="GGO12359.1"/>
    </source>
</evidence>